<dbReference type="EMBL" id="JBHUEK010000023">
    <property type="protein sequence ID" value="MFD1779848.1"/>
    <property type="molecule type" value="Genomic_DNA"/>
</dbReference>
<evidence type="ECO:0000313" key="6">
    <source>
        <dbReference type="Proteomes" id="UP001597227"/>
    </source>
</evidence>
<protein>
    <submittedName>
        <fullName evidence="5">Lysozyme inhibitor LprI family protein</fullName>
    </submittedName>
</protein>
<feature type="signal peptide" evidence="3">
    <location>
        <begin position="1"/>
        <end position="23"/>
    </location>
</feature>
<keyword evidence="6" id="KW-1185">Reference proteome</keyword>
<comment type="caution">
    <text evidence="5">The sequence shown here is derived from an EMBL/GenBank/DDBJ whole genome shotgun (WGS) entry which is preliminary data.</text>
</comment>
<dbReference type="PANTHER" id="PTHR39176">
    <property type="entry name" value="PERIPLASMIC PROTEIN-RELATED"/>
    <property type="match status" value="1"/>
</dbReference>
<feature type="region of interest" description="Disordered" evidence="2">
    <location>
        <begin position="25"/>
        <end position="99"/>
    </location>
</feature>
<organism evidence="5 6">
    <name type="scientific">Fredinandcohnia salidurans</name>
    <dbReference type="NCBI Taxonomy" id="2595041"/>
    <lineage>
        <taxon>Bacteria</taxon>
        <taxon>Bacillati</taxon>
        <taxon>Bacillota</taxon>
        <taxon>Bacilli</taxon>
        <taxon>Bacillales</taxon>
        <taxon>Bacillaceae</taxon>
        <taxon>Fredinandcohnia</taxon>
    </lineage>
</organism>
<feature type="chain" id="PRO_5046991119" evidence="3">
    <location>
        <begin position="24"/>
        <end position="215"/>
    </location>
</feature>
<dbReference type="Pfam" id="PF07007">
    <property type="entry name" value="LprI"/>
    <property type="match status" value="1"/>
</dbReference>
<sequence length="215" mass="24721">MKNKQRLLTVMTIIAFFSLVACSNSTDEANAKPENEESETSTNLKTEEKPATNEKSGEINKSESPENTQIKNKEETSKEPSTTEHDETSKSSNKNEITEGMKDAYLKELNKMEEADRNAEDTATMAELEEQEAARYKKWDEKLNEIYGMLNEQLDSEQMNQLREEQRNWIKHRDETAKESSLKYKGGSTETLEYVATQATMTRERCYALVAKYMN</sequence>
<reference evidence="6" key="1">
    <citation type="journal article" date="2019" name="Int. J. Syst. Evol. Microbiol.">
        <title>The Global Catalogue of Microorganisms (GCM) 10K type strain sequencing project: providing services to taxonomists for standard genome sequencing and annotation.</title>
        <authorList>
            <consortium name="The Broad Institute Genomics Platform"/>
            <consortium name="The Broad Institute Genome Sequencing Center for Infectious Disease"/>
            <person name="Wu L."/>
            <person name="Ma J."/>
        </authorList>
    </citation>
    <scope>NUCLEOTIDE SEQUENCE [LARGE SCALE GENOMIC DNA]</scope>
    <source>
        <strain evidence="6">CCUG 15531</strain>
    </source>
</reference>
<accession>A0ABW4MPY4</accession>
<dbReference type="RefSeq" id="WP_388039246.1">
    <property type="nucleotide sequence ID" value="NZ_JBHUEK010000023.1"/>
</dbReference>
<dbReference type="InterPro" id="IPR009739">
    <property type="entry name" value="LprI-like_N"/>
</dbReference>
<feature type="compositionally biased region" description="Basic and acidic residues" evidence="2">
    <location>
        <begin position="45"/>
        <end position="64"/>
    </location>
</feature>
<feature type="domain" description="Lysozyme inhibitor LprI-like N-terminal" evidence="4">
    <location>
        <begin position="117"/>
        <end position="209"/>
    </location>
</feature>
<dbReference type="Gene3D" id="1.20.1270.180">
    <property type="match status" value="1"/>
</dbReference>
<evidence type="ECO:0000256" key="3">
    <source>
        <dbReference type="SAM" id="SignalP"/>
    </source>
</evidence>
<evidence type="ECO:0000256" key="2">
    <source>
        <dbReference type="SAM" id="MobiDB-lite"/>
    </source>
</evidence>
<gene>
    <name evidence="5" type="ORF">ACFSFW_14375</name>
</gene>
<dbReference type="PANTHER" id="PTHR39176:SF1">
    <property type="entry name" value="PERIPLASMIC PROTEIN"/>
    <property type="match status" value="1"/>
</dbReference>
<dbReference type="PROSITE" id="PS51257">
    <property type="entry name" value="PROKAR_LIPOPROTEIN"/>
    <property type="match status" value="1"/>
</dbReference>
<evidence type="ECO:0000259" key="4">
    <source>
        <dbReference type="Pfam" id="PF07007"/>
    </source>
</evidence>
<feature type="coiled-coil region" evidence="1">
    <location>
        <begin position="102"/>
        <end position="132"/>
    </location>
</feature>
<keyword evidence="3" id="KW-0732">Signal</keyword>
<name>A0ABW4MPY4_9BACI</name>
<evidence type="ECO:0000313" key="5">
    <source>
        <dbReference type="EMBL" id="MFD1779848.1"/>
    </source>
</evidence>
<keyword evidence="1" id="KW-0175">Coiled coil</keyword>
<dbReference type="Proteomes" id="UP001597227">
    <property type="component" value="Unassembled WGS sequence"/>
</dbReference>
<feature type="compositionally biased region" description="Basic and acidic residues" evidence="2">
    <location>
        <begin position="71"/>
        <end position="89"/>
    </location>
</feature>
<evidence type="ECO:0000256" key="1">
    <source>
        <dbReference type="SAM" id="Coils"/>
    </source>
</evidence>
<proteinExistence type="predicted"/>